<accession>A0ABQ0VE07</accession>
<keyword evidence="3" id="KW-1185">Reference proteome</keyword>
<protein>
    <submittedName>
        <fullName evidence="2">Toxin</fullName>
    </submittedName>
</protein>
<evidence type="ECO:0000313" key="2">
    <source>
        <dbReference type="EMBL" id="GEL80796.1"/>
    </source>
</evidence>
<proteinExistence type="predicted"/>
<gene>
    <name evidence="2" type="ORF">EMU01_19400</name>
</gene>
<reference evidence="2 3" key="1">
    <citation type="submission" date="2019-07" db="EMBL/GenBank/DDBJ databases">
        <title>Whole genome shotgun sequence of Enterococcus mundtii NBRC 100490.</title>
        <authorList>
            <person name="Hosoyama A."/>
            <person name="Uohara A."/>
            <person name="Ohji S."/>
            <person name="Ichikawa N."/>
        </authorList>
    </citation>
    <scope>NUCLEOTIDE SEQUENCE [LARGE SCALE GENOMIC DNA]</scope>
    <source>
        <strain evidence="2 3">NBRC 100490</strain>
    </source>
</reference>
<evidence type="ECO:0000313" key="3">
    <source>
        <dbReference type="Proteomes" id="UP000321175"/>
    </source>
</evidence>
<dbReference type="Proteomes" id="UP000321175">
    <property type="component" value="Unassembled WGS sequence"/>
</dbReference>
<dbReference type="InterPro" id="IPR010359">
    <property type="entry name" value="IrrE_HExxH"/>
</dbReference>
<dbReference type="Pfam" id="PF06114">
    <property type="entry name" value="Peptidase_M78"/>
    <property type="match status" value="1"/>
</dbReference>
<comment type="caution">
    <text evidence="2">The sequence shown here is derived from an EMBL/GenBank/DDBJ whole genome shotgun (WGS) entry which is preliminary data.</text>
</comment>
<organism evidence="2 3">
    <name type="scientific">Enterococcus mundtii</name>
    <dbReference type="NCBI Taxonomy" id="53346"/>
    <lineage>
        <taxon>Bacteria</taxon>
        <taxon>Bacillati</taxon>
        <taxon>Bacillota</taxon>
        <taxon>Bacilli</taxon>
        <taxon>Lactobacillales</taxon>
        <taxon>Enterococcaceae</taxon>
        <taxon>Enterococcus</taxon>
    </lineage>
</organism>
<dbReference type="RefSeq" id="WP_071866969.1">
    <property type="nucleotide sequence ID" value="NZ_BJWA01000013.1"/>
</dbReference>
<feature type="domain" description="IrrE N-terminal-like" evidence="1">
    <location>
        <begin position="15"/>
        <end position="121"/>
    </location>
</feature>
<dbReference type="GeneID" id="60998624"/>
<name>A0ABQ0VE07_ENTMU</name>
<evidence type="ECO:0000259" key="1">
    <source>
        <dbReference type="Pfam" id="PF06114"/>
    </source>
</evidence>
<dbReference type="EMBL" id="BJWA01000013">
    <property type="protein sequence ID" value="GEL80796.1"/>
    <property type="molecule type" value="Genomic_DNA"/>
</dbReference>
<sequence length="165" mass="18975">MDEYESLLDNISSTIPVIEMDLLSETGLKAAYQDNFIYIDKNLSTAEKKVNLSEEYSHYKTSIGDIINYNDAKNRKQEWQARRDSIERLVTLDDLIACSFAGCTTKYACAEFLGITEEFLLEVLVHYYTKFGPTHLYKDYLLIFNNDSLAVIDTKLDSVESAFNY</sequence>